<keyword evidence="1" id="KW-0472">Membrane</keyword>
<feature type="transmembrane region" description="Helical" evidence="1">
    <location>
        <begin position="20"/>
        <end position="47"/>
    </location>
</feature>
<proteinExistence type="predicted"/>
<dbReference type="EMBL" id="BARV01035945">
    <property type="protein sequence ID" value="GAI48955.1"/>
    <property type="molecule type" value="Genomic_DNA"/>
</dbReference>
<name>X1QD88_9ZZZZ</name>
<accession>X1QD88</accession>
<organism evidence="2">
    <name type="scientific">marine sediment metagenome</name>
    <dbReference type="NCBI Taxonomy" id="412755"/>
    <lineage>
        <taxon>unclassified sequences</taxon>
        <taxon>metagenomes</taxon>
        <taxon>ecological metagenomes</taxon>
    </lineage>
</organism>
<evidence type="ECO:0008006" key="3">
    <source>
        <dbReference type="Google" id="ProtNLM"/>
    </source>
</evidence>
<evidence type="ECO:0000256" key="1">
    <source>
        <dbReference type="SAM" id="Phobius"/>
    </source>
</evidence>
<evidence type="ECO:0000313" key="2">
    <source>
        <dbReference type="EMBL" id="GAI48955.1"/>
    </source>
</evidence>
<reference evidence="2" key="1">
    <citation type="journal article" date="2014" name="Front. Microbiol.">
        <title>High frequency of phylogenetically diverse reductive dehalogenase-homologous genes in deep subseafloor sedimentary metagenomes.</title>
        <authorList>
            <person name="Kawai M."/>
            <person name="Futagami T."/>
            <person name="Toyoda A."/>
            <person name="Takaki Y."/>
            <person name="Nishi S."/>
            <person name="Hori S."/>
            <person name="Arai W."/>
            <person name="Tsubouchi T."/>
            <person name="Morono Y."/>
            <person name="Uchiyama I."/>
            <person name="Ito T."/>
            <person name="Fujiyama A."/>
            <person name="Inagaki F."/>
            <person name="Takami H."/>
        </authorList>
    </citation>
    <scope>NUCLEOTIDE SEQUENCE</scope>
    <source>
        <strain evidence="2">Expedition CK06-06</strain>
    </source>
</reference>
<gene>
    <name evidence="2" type="ORF">S06H3_55966</name>
</gene>
<sequence>NRRRKSYLVEQERVNTRKSFMSLSFFITSVILIGIFAFSIILLNFIATQNQLMIDEIKREIQFQDEAKEGLNFKIAQLQSPDIIYESAINLGMYSPDEIRYINLNIAQLAEKELPIEEIQNEELEISEFETFLNSKFKEDLYRTILTLLFP</sequence>
<dbReference type="AlphaFoldDB" id="X1QD88"/>
<keyword evidence="1" id="KW-0812">Transmembrane</keyword>
<comment type="caution">
    <text evidence="2">The sequence shown here is derived from an EMBL/GenBank/DDBJ whole genome shotgun (WGS) entry which is preliminary data.</text>
</comment>
<feature type="non-terminal residue" evidence="2">
    <location>
        <position position="1"/>
    </location>
</feature>
<keyword evidence="1" id="KW-1133">Transmembrane helix</keyword>
<protein>
    <recommendedName>
        <fullName evidence="3">Cell division protein FtsL</fullName>
    </recommendedName>
</protein>